<gene>
    <name evidence="1" type="ORF">DERYTH_LOCUS17170</name>
</gene>
<protein>
    <submittedName>
        <fullName evidence="1">15451_t:CDS:1</fullName>
    </submittedName>
</protein>
<evidence type="ECO:0000313" key="2">
    <source>
        <dbReference type="Proteomes" id="UP000789405"/>
    </source>
</evidence>
<name>A0A9N9NNB6_9GLOM</name>
<dbReference type="AlphaFoldDB" id="A0A9N9NNB6"/>
<evidence type="ECO:0000313" key="1">
    <source>
        <dbReference type="EMBL" id="CAG8754227.1"/>
    </source>
</evidence>
<dbReference type="EMBL" id="CAJVPY010015892">
    <property type="protein sequence ID" value="CAG8754227.1"/>
    <property type="molecule type" value="Genomic_DNA"/>
</dbReference>
<feature type="non-terminal residue" evidence="1">
    <location>
        <position position="111"/>
    </location>
</feature>
<dbReference type="Proteomes" id="UP000789405">
    <property type="component" value="Unassembled WGS sequence"/>
</dbReference>
<keyword evidence="2" id="KW-1185">Reference proteome</keyword>
<accession>A0A9N9NNB6</accession>
<sequence>MFFTTYANKKSSNCERYNIIASDLQVTWYPDPVGYVGMAMTFTVNTTLNKPSTFNTKLMFSFNGDDGRIVGFTVHPVEPNIIAIQGDYDVIVPAFIPPSYTVSVSVGETSQ</sequence>
<comment type="caution">
    <text evidence="1">The sequence shown here is derived from an EMBL/GenBank/DDBJ whole genome shotgun (WGS) entry which is preliminary data.</text>
</comment>
<organism evidence="1 2">
    <name type="scientific">Dentiscutata erythropus</name>
    <dbReference type="NCBI Taxonomy" id="1348616"/>
    <lineage>
        <taxon>Eukaryota</taxon>
        <taxon>Fungi</taxon>
        <taxon>Fungi incertae sedis</taxon>
        <taxon>Mucoromycota</taxon>
        <taxon>Glomeromycotina</taxon>
        <taxon>Glomeromycetes</taxon>
        <taxon>Diversisporales</taxon>
        <taxon>Gigasporaceae</taxon>
        <taxon>Dentiscutata</taxon>
    </lineage>
</organism>
<proteinExistence type="predicted"/>
<reference evidence="1" key="1">
    <citation type="submission" date="2021-06" db="EMBL/GenBank/DDBJ databases">
        <authorList>
            <person name="Kallberg Y."/>
            <person name="Tangrot J."/>
            <person name="Rosling A."/>
        </authorList>
    </citation>
    <scope>NUCLEOTIDE SEQUENCE</scope>
    <source>
        <strain evidence="1">MA453B</strain>
    </source>
</reference>
<dbReference type="OrthoDB" id="2422413at2759"/>